<organism evidence="2 3">
    <name type="scientific">Elysia crispata</name>
    <name type="common">lettuce slug</name>
    <dbReference type="NCBI Taxonomy" id="231223"/>
    <lineage>
        <taxon>Eukaryota</taxon>
        <taxon>Metazoa</taxon>
        <taxon>Spiralia</taxon>
        <taxon>Lophotrochozoa</taxon>
        <taxon>Mollusca</taxon>
        <taxon>Gastropoda</taxon>
        <taxon>Heterobranchia</taxon>
        <taxon>Euthyneura</taxon>
        <taxon>Panpulmonata</taxon>
        <taxon>Sacoglossa</taxon>
        <taxon>Placobranchoidea</taxon>
        <taxon>Plakobranchidae</taxon>
        <taxon>Elysia</taxon>
    </lineage>
</organism>
<accession>A0AAE1DCM7</accession>
<dbReference type="Proteomes" id="UP001283361">
    <property type="component" value="Unassembled WGS sequence"/>
</dbReference>
<gene>
    <name evidence="2" type="ORF">RRG08_045354</name>
</gene>
<protein>
    <submittedName>
        <fullName evidence="2">Uncharacterized protein</fullName>
    </submittedName>
</protein>
<name>A0AAE1DCM7_9GAST</name>
<comment type="caution">
    <text evidence="2">The sequence shown here is derived from an EMBL/GenBank/DDBJ whole genome shotgun (WGS) entry which is preliminary data.</text>
</comment>
<evidence type="ECO:0000256" key="1">
    <source>
        <dbReference type="SAM" id="MobiDB-lite"/>
    </source>
</evidence>
<reference evidence="2" key="1">
    <citation type="journal article" date="2023" name="G3 (Bethesda)">
        <title>A reference genome for the long-term kleptoplast-retaining sea slug Elysia crispata morphotype clarki.</title>
        <authorList>
            <person name="Eastman K.E."/>
            <person name="Pendleton A.L."/>
            <person name="Shaikh M.A."/>
            <person name="Suttiyut T."/>
            <person name="Ogas R."/>
            <person name="Tomko P."/>
            <person name="Gavelis G."/>
            <person name="Widhalm J.R."/>
            <person name="Wisecaver J.H."/>
        </authorList>
    </citation>
    <scope>NUCLEOTIDE SEQUENCE</scope>
    <source>
        <strain evidence="2">ECLA1</strain>
    </source>
</reference>
<feature type="non-terminal residue" evidence="2">
    <location>
        <position position="1"/>
    </location>
</feature>
<keyword evidence="3" id="KW-1185">Reference proteome</keyword>
<evidence type="ECO:0000313" key="2">
    <source>
        <dbReference type="EMBL" id="KAK3765060.1"/>
    </source>
</evidence>
<evidence type="ECO:0000313" key="3">
    <source>
        <dbReference type="Proteomes" id="UP001283361"/>
    </source>
</evidence>
<sequence>RKPLRKYRKVPRTRKRGETWVSQVRREVAGKQHKQPKTNQAVTSIQHKQPKTSQAVTGSIQHKQPKTSQAVTEAFSTSNQKPAKQ</sequence>
<dbReference type="EMBL" id="JAWDGP010004354">
    <property type="protein sequence ID" value="KAK3765060.1"/>
    <property type="molecule type" value="Genomic_DNA"/>
</dbReference>
<feature type="compositionally biased region" description="Polar residues" evidence="1">
    <location>
        <begin position="37"/>
        <end position="85"/>
    </location>
</feature>
<feature type="region of interest" description="Disordered" evidence="1">
    <location>
        <begin position="1"/>
        <end position="85"/>
    </location>
</feature>
<feature type="compositionally biased region" description="Basic residues" evidence="1">
    <location>
        <begin position="1"/>
        <end position="15"/>
    </location>
</feature>
<dbReference type="AlphaFoldDB" id="A0AAE1DCM7"/>
<proteinExistence type="predicted"/>